<gene>
    <name evidence="7" type="ORF">PENSOL_c118G00073</name>
</gene>
<dbReference type="Gene3D" id="1.20.1250.20">
    <property type="entry name" value="MFS general substrate transporter like domains"/>
    <property type="match status" value="1"/>
</dbReference>
<reference evidence="8" key="1">
    <citation type="journal article" date="2017" name="Nat. Microbiol.">
        <title>Global analysis of biosynthetic gene clusters reveals vast potential of secondary metabolite production in Penicillium species.</title>
        <authorList>
            <person name="Nielsen J.C."/>
            <person name="Grijseels S."/>
            <person name="Prigent S."/>
            <person name="Ji B."/>
            <person name="Dainat J."/>
            <person name="Nielsen K.F."/>
            <person name="Frisvad J.C."/>
            <person name="Workman M."/>
            <person name="Nielsen J."/>
        </authorList>
    </citation>
    <scope>NUCLEOTIDE SEQUENCE [LARGE SCALE GENOMIC DNA]</scope>
    <source>
        <strain evidence="8">IBT 29525</strain>
    </source>
</reference>
<keyword evidence="3 5" id="KW-1133">Transmembrane helix</keyword>
<keyword evidence="8" id="KW-1185">Reference proteome</keyword>
<dbReference type="Pfam" id="PF07690">
    <property type="entry name" value="MFS_1"/>
    <property type="match status" value="1"/>
</dbReference>
<feature type="domain" description="Major facilitator superfamily (MFS) profile" evidence="6">
    <location>
        <begin position="45"/>
        <end position="468"/>
    </location>
</feature>
<feature type="transmembrane region" description="Helical" evidence="5">
    <location>
        <begin position="46"/>
        <end position="69"/>
    </location>
</feature>
<dbReference type="EMBL" id="MDYO01000117">
    <property type="protein sequence ID" value="OQD84503.1"/>
    <property type="molecule type" value="Genomic_DNA"/>
</dbReference>
<evidence type="ECO:0000256" key="5">
    <source>
        <dbReference type="SAM" id="Phobius"/>
    </source>
</evidence>
<evidence type="ECO:0000256" key="1">
    <source>
        <dbReference type="ARBA" id="ARBA00004141"/>
    </source>
</evidence>
<keyword evidence="4 5" id="KW-0472">Membrane</keyword>
<comment type="subcellular location">
    <subcellularLocation>
        <location evidence="1">Membrane</location>
        <topology evidence="1">Multi-pass membrane protein</topology>
    </subcellularLocation>
</comment>
<evidence type="ECO:0000256" key="2">
    <source>
        <dbReference type="ARBA" id="ARBA00022692"/>
    </source>
</evidence>
<feature type="transmembrane region" description="Helical" evidence="5">
    <location>
        <begin position="170"/>
        <end position="191"/>
    </location>
</feature>
<feature type="transmembrane region" description="Helical" evidence="5">
    <location>
        <begin position="379"/>
        <end position="404"/>
    </location>
</feature>
<evidence type="ECO:0000256" key="4">
    <source>
        <dbReference type="ARBA" id="ARBA00023136"/>
    </source>
</evidence>
<organism evidence="7 8">
    <name type="scientific">Penicillium solitum</name>
    <dbReference type="NCBI Taxonomy" id="60172"/>
    <lineage>
        <taxon>Eukaryota</taxon>
        <taxon>Fungi</taxon>
        <taxon>Dikarya</taxon>
        <taxon>Ascomycota</taxon>
        <taxon>Pezizomycotina</taxon>
        <taxon>Eurotiomycetes</taxon>
        <taxon>Eurotiomycetidae</taxon>
        <taxon>Eurotiales</taxon>
        <taxon>Aspergillaceae</taxon>
        <taxon>Penicillium</taxon>
    </lineage>
</organism>
<dbReference type="SUPFAM" id="SSF103473">
    <property type="entry name" value="MFS general substrate transporter"/>
    <property type="match status" value="1"/>
</dbReference>
<dbReference type="PANTHER" id="PTHR23502">
    <property type="entry name" value="MAJOR FACILITATOR SUPERFAMILY"/>
    <property type="match status" value="1"/>
</dbReference>
<dbReference type="PANTHER" id="PTHR23502:SF2">
    <property type="entry name" value="TRANSPORTER, PUTATIVE (AFU_ORTHOLOGUE AFUA_2G08910)-RELATED"/>
    <property type="match status" value="1"/>
</dbReference>
<feature type="transmembrane region" description="Helical" evidence="5">
    <location>
        <begin position="265"/>
        <end position="285"/>
    </location>
</feature>
<dbReference type="InterPro" id="IPR011701">
    <property type="entry name" value="MFS"/>
</dbReference>
<protein>
    <recommendedName>
        <fullName evidence="6">Major facilitator superfamily (MFS) profile domain-containing protein</fullName>
    </recommendedName>
</protein>
<dbReference type="InterPro" id="IPR020846">
    <property type="entry name" value="MFS_dom"/>
</dbReference>
<feature type="transmembrane region" description="Helical" evidence="5">
    <location>
        <begin position="136"/>
        <end position="158"/>
    </location>
</feature>
<feature type="transmembrane region" description="Helical" evidence="5">
    <location>
        <begin position="347"/>
        <end position="367"/>
    </location>
</feature>
<dbReference type="PROSITE" id="PS50850">
    <property type="entry name" value="MFS"/>
    <property type="match status" value="1"/>
</dbReference>
<dbReference type="STRING" id="60172.A0A1V6Q5F9"/>
<dbReference type="GO" id="GO:0005886">
    <property type="term" value="C:plasma membrane"/>
    <property type="evidence" value="ECO:0007669"/>
    <property type="project" value="TreeGrafter"/>
</dbReference>
<sequence>MDITQEKSACFDSQSDHIEDAQTLEPQVKDLDDPHNWPQWKKEINFALLTFHSLMTNFVGAGIIPAYTIFAEEFGVTVSEVSYFTSIHILFTGLFPFVLVPFSNRYGRRPVWLASTLLAAAFNIGCAKSTDYTTMLVCRIFCSIFLSSPLALGALVIVESFHEDKRSIRMGVWAVMITLGPPLGPLLMAFVTERAGWQWIYWIFAIISGVQFVLQVFLGSETRYVKNSGTSSKPKGIRESFAVRRIDPSPFIWAEFYRPIKHIKCISMLVPIYAHSMIFNIVAGMLTVEIPQLFAERFNFGAEQIGLQFIGIITGTVFAEFFNAAVLYTMRRRAARRHDKMPRPVNFLLVSYLGFVCVIAGLVAFCICMENMKPLHYNVTPIVGIGVAGFGNQVVATFLVNYVIQMHTENTSSVSILLGFLRQTWSFIGPFWFPSMFENLGMHGSAGLLVGLVVMSILPLMWQHWRTHRQ</sequence>
<feature type="transmembrane region" description="Helical" evidence="5">
    <location>
        <begin position="81"/>
        <end position="99"/>
    </location>
</feature>
<comment type="caution">
    <text evidence="7">The sequence shown here is derived from an EMBL/GenBank/DDBJ whole genome shotgun (WGS) entry which is preliminary data.</text>
</comment>
<evidence type="ECO:0000259" key="6">
    <source>
        <dbReference type="PROSITE" id="PS50850"/>
    </source>
</evidence>
<proteinExistence type="predicted"/>
<feature type="transmembrane region" description="Helical" evidence="5">
    <location>
        <begin position="305"/>
        <end position="326"/>
    </location>
</feature>
<feature type="transmembrane region" description="Helical" evidence="5">
    <location>
        <begin position="197"/>
        <end position="218"/>
    </location>
</feature>
<name>A0A1V6Q5F9_9EURO</name>
<dbReference type="Proteomes" id="UP000191612">
    <property type="component" value="Unassembled WGS sequence"/>
</dbReference>
<feature type="transmembrane region" description="Helical" evidence="5">
    <location>
        <begin position="416"/>
        <end position="434"/>
    </location>
</feature>
<accession>A0A1V6Q5F9</accession>
<evidence type="ECO:0000256" key="3">
    <source>
        <dbReference type="ARBA" id="ARBA00022989"/>
    </source>
</evidence>
<dbReference type="GO" id="GO:0022857">
    <property type="term" value="F:transmembrane transporter activity"/>
    <property type="evidence" value="ECO:0007669"/>
    <property type="project" value="InterPro"/>
</dbReference>
<evidence type="ECO:0000313" key="8">
    <source>
        <dbReference type="Proteomes" id="UP000191612"/>
    </source>
</evidence>
<keyword evidence="2 5" id="KW-0812">Transmembrane</keyword>
<dbReference type="InterPro" id="IPR036259">
    <property type="entry name" value="MFS_trans_sf"/>
</dbReference>
<evidence type="ECO:0000313" key="7">
    <source>
        <dbReference type="EMBL" id="OQD84503.1"/>
    </source>
</evidence>
<feature type="transmembrane region" description="Helical" evidence="5">
    <location>
        <begin position="111"/>
        <end position="130"/>
    </location>
</feature>
<dbReference type="AlphaFoldDB" id="A0A1V6Q5F9"/>
<feature type="transmembrane region" description="Helical" evidence="5">
    <location>
        <begin position="440"/>
        <end position="462"/>
    </location>
</feature>